<sequence length="166" mass="19070">MTTANTFKQAFTEHDERVHNILTRVGSEFSGAAHFLAEYGMSTHLAQQVTEMLQTPLSFFVNQHVYACQQIAFIMRKVVVDHIRTVAEDATVTGLWEVQRGNDETTMEYTVALREYTLEKRAMLRSFKNDYEETELADLAPLVFHLIPEKRSVDINNEISKAIELQ</sequence>
<dbReference type="EMBL" id="SRMB01000004">
    <property type="protein sequence ID" value="TGE23512.1"/>
    <property type="molecule type" value="Genomic_DNA"/>
</dbReference>
<name>A0A4Z0Q463_9BACT</name>
<protein>
    <submittedName>
        <fullName evidence="1">Uncharacterized protein</fullName>
    </submittedName>
</protein>
<accession>A0A4Z0Q463</accession>
<gene>
    <name evidence="1" type="ORF">E5K02_20205</name>
</gene>
<evidence type="ECO:0000313" key="1">
    <source>
        <dbReference type="EMBL" id="TGE23512.1"/>
    </source>
</evidence>
<evidence type="ECO:0000313" key="2">
    <source>
        <dbReference type="Proteomes" id="UP000298471"/>
    </source>
</evidence>
<reference evidence="1 2" key="1">
    <citation type="submission" date="2019-04" db="EMBL/GenBank/DDBJ databases">
        <authorList>
            <person name="Feng G."/>
            <person name="Zhang J."/>
            <person name="Zhu H."/>
        </authorList>
    </citation>
    <scope>NUCLEOTIDE SEQUENCE [LARGE SCALE GENOMIC DNA]</scope>
    <source>
        <strain evidence="1 2">9PBR-1</strain>
    </source>
</reference>
<keyword evidence="2" id="KW-1185">Reference proteome</keyword>
<dbReference type="Proteomes" id="UP000298471">
    <property type="component" value="Unassembled WGS sequence"/>
</dbReference>
<proteinExistence type="predicted"/>
<dbReference type="RefSeq" id="WP_135397288.1">
    <property type="nucleotide sequence ID" value="NZ_SRMB01000004.1"/>
</dbReference>
<organism evidence="1 2">
    <name type="scientific">Hymenobacter metallicola</name>
    <dbReference type="NCBI Taxonomy" id="2563114"/>
    <lineage>
        <taxon>Bacteria</taxon>
        <taxon>Pseudomonadati</taxon>
        <taxon>Bacteroidota</taxon>
        <taxon>Cytophagia</taxon>
        <taxon>Cytophagales</taxon>
        <taxon>Hymenobacteraceae</taxon>
        <taxon>Hymenobacter</taxon>
    </lineage>
</organism>
<dbReference type="AlphaFoldDB" id="A0A4Z0Q463"/>
<comment type="caution">
    <text evidence="1">The sequence shown here is derived from an EMBL/GenBank/DDBJ whole genome shotgun (WGS) entry which is preliminary data.</text>
</comment>